<organism evidence="1 2">
    <name type="scientific">Symplocastrum torsivum CPER-KK1</name>
    <dbReference type="NCBI Taxonomy" id="450513"/>
    <lineage>
        <taxon>Bacteria</taxon>
        <taxon>Bacillati</taxon>
        <taxon>Cyanobacteriota</taxon>
        <taxon>Cyanophyceae</taxon>
        <taxon>Oscillatoriophycideae</taxon>
        <taxon>Oscillatoriales</taxon>
        <taxon>Microcoleaceae</taxon>
        <taxon>Symplocastrum</taxon>
    </lineage>
</organism>
<gene>
    <name evidence="1" type="ORF">KME25_22575</name>
</gene>
<dbReference type="EMBL" id="JAHHIF010000037">
    <property type="protein sequence ID" value="MBW4547196.1"/>
    <property type="molecule type" value="Genomic_DNA"/>
</dbReference>
<reference evidence="1" key="1">
    <citation type="submission" date="2021-05" db="EMBL/GenBank/DDBJ databases">
        <authorList>
            <person name="Pietrasiak N."/>
            <person name="Ward R."/>
            <person name="Stajich J.E."/>
            <person name="Kurbessoian T."/>
        </authorList>
    </citation>
    <scope>NUCLEOTIDE SEQUENCE</scope>
    <source>
        <strain evidence="1">CPER-KK1</strain>
    </source>
</reference>
<name>A0A951PPV9_9CYAN</name>
<accession>A0A951PPV9</accession>
<proteinExistence type="predicted"/>
<reference evidence="1" key="2">
    <citation type="journal article" date="2022" name="Microbiol. Resour. Announc.">
        <title>Metagenome Sequencing to Explore Phylogenomics of Terrestrial Cyanobacteria.</title>
        <authorList>
            <person name="Ward R.D."/>
            <person name="Stajich J.E."/>
            <person name="Johansen J.R."/>
            <person name="Huntemann M."/>
            <person name="Clum A."/>
            <person name="Foster B."/>
            <person name="Foster B."/>
            <person name="Roux S."/>
            <person name="Palaniappan K."/>
            <person name="Varghese N."/>
            <person name="Mukherjee S."/>
            <person name="Reddy T.B.K."/>
            <person name="Daum C."/>
            <person name="Copeland A."/>
            <person name="Chen I.A."/>
            <person name="Ivanova N.N."/>
            <person name="Kyrpides N.C."/>
            <person name="Shapiro N."/>
            <person name="Eloe-Fadrosh E.A."/>
            <person name="Pietrasiak N."/>
        </authorList>
    </citation>
    <scope>NUCLEOTIDE SEQUENCE</scope>
    <source>
        <strain evidence="1">CPER-KK1</strain>
    </source>
</reference>
<comment type="caution">
    <text evidence="1">The sequence shown here is derived from an EMBL/GenBank/DDBJ whole genome shotgun (WGS) entry which is preliminary data.</text>
</comment>
<sequence>MDIDESWFQYESESQEWPRRSLIQQRNFHKKTIHKHSVGAQDFAPP</sequence>
<evidence type="ECO:0000313" key="2">
    <source>
        <dbReference type="Proteomes" id="UP000753908"/>
    </source>
</evidence>
<dbReference type="AlphaFoldDB" id="A0A951PPV9"/>
<dbReference type="Proteomes" id="UP000753908">
    <property type="component" value="Unassembled WGS sequence"/>
</dbReference>
<protein>
    <submittedName>
        <fullName evidence="1">Uncharacterized protein</fullName>
    </submittedName>
</protein>
<evidence type="ECO:0000313" key="1">
    <source>
        <dbReference type="EMBL" id="MBW4547196.1"/>
    </source>
</evidence>